<proteinExistence type="predicted"/>
<evidence type="ECO:0000256" key="1">
    <source>
        <dbReference type="SAM" id="MobiDB-lite"/>
    </source>
</evidence>
<accession>A0A2I0X5I5</accession>
<dbReference type="Proteomes" id="UP000233837">
    <property type="component" value="Unassembled WGS sequence"/>
</dbReference>
<dbReference type="EMBL" id="KZ502134">
    <property type="protein sequence ID" value="PKU83189.1"/>
    <property type="molecule type" value="Genomic_DNA"/>
</dbReference>
<reference evidence="2 3" key="1">
    <citation type="journal article" date="2016" name="Sci. Rep.">
        <title>The Dendrobium catenatum Lindl. genome sequence provides insights into polysaccharide synthase, floral development and adaptive evolution.</title>
        <authorList>
            <person name="Zhang G.Q."/>
            <person name="Xu Q."/>
            <person name="Bian C."/>
            <person name="Tsai W.C."/>
            <person name="Yeh C.M."/>
            <person name="Liu K.W."/>
            <person name="Yoshida K."/>
            <person name="Zhang L.S."/>
            <person name="Chang S.B."/>
            <person name="Chen F."/>
            <person name="Shi Y."/>
            <person name="Su Y.Y."/>
            <person name="Zhang Y.Q."/>
            <person name="Chen L.J."/>
            <person name="Yin Y."/>
            <person name="Lin M."/>
            <person name="Huang H."/>
            <person name="Deng H."/>
            <person name="Wang Z.W."/>
            <person name="Zhu S.L."/>
            <person name="Zhao X."/>
            <person name="Deng C."/>
            <person name="Niu S.C."/>
            <person name="Huang J."/>
            <person name="Wang M."/>
            <person name="Liu G.H."/>
            <person name="Yang H.J."/>
            <person name="Xiao X.J."/>
            <person name="Hsiao Y.Y."/>
            <person name="Wu W.L."/>
            <person name="Chen Y.Y."/>
            <person name="Mitsuda N."/>
            <person name="Ohme-Takagi M."/>
            <person name="Luo Y.B."/>
            <person name="Van de Peer Y."/>
            <person name="Liu Z.J."/>
        </authorList>
    </citation>
    <scope>NUCLEOTIDE SEQUENCE [LARGE SCALE GENOMIC DNA]</scope>
    <source>
        <tissue evidence="2">The whole plant</tissue>
    </source>
</reference>
<keyword evidence="3" id="KW-1185">Reference proteome</keyword>
<evidence type="ECO:0000313" key="2">
    <source>
        <dbReference type="EMBL" id="PKU83189.1"/>
    </source>
</evidence>
<protein>
    <submittedName>
        <fullName evidence="2">Uncharacterized protein</fullName>
    </submittedName>
</protein>
<evidence type="ECO:0000313" key="3">
    <source>
        <dbReference type="Proteomes" id="UP000233837"/>
    </source>
</evidence>
<dbReference type="AlphaFoldDB" id="A0A2I0X5I5"/>
<gene>
    <name evidence="2" type="ORF">MA16_Dca006589</name>
</gene>
<organism evidence="2 3">
    <name type="scientific">Dendrobium catenatum</name>
    <dbReference type="NCBI Taxonomy" id="906689"/>
    <lineage>
        <taxon>Eukaryota</taxon>
        <taxon>Viridiplantae</taxon>
        <taxon>Streptophyta</taxon>
        <taxon>Embryophyta</taxon>
        <taxon>Tracheophyta</taxon>
        <taxon>Spermatophyta</taxon>
        <taxon>Magnoliopsida</taxon>
        <taxon>Liliopsida</taxon>
        <taxon>Asparagales</taxon>
        <taxon>Orchidaceae</taxon>
        <taxon>Epidendroideae</taxon>
        <taxon>Malaxideae</taxon>
        <taxon>Dendrobiinae</taxon>
        <taxon>Dendrobium</taxon>
    </lineage>
</organism>
<reference evidence="2 3" key="2">
    <citation type="journal article" date="2017" name="Nature">
        <title>The Apostasia genome and the evolution of orchids.</title>
        <authorList>
            <person name="Zhang G.Q."/>
            <person name="Liu K.W."/>
            <person name="Li Z."/>
            <person name="Lohaus R."/>
            <person name="Hsiao Y.Y."/>
            <person name="Niu S.C."/>
            <person name="Wang J.Y."/>
            <person name="Lin Y.C."/>
            <person name="Xu Q."/>
            <person name="Chen L.J."/>
            <person name="Yoshida K."/>
            <person name="Fujiwara S."/>
            <person name="Wang Z.W."/>
            <person name="Zhang Y.Q."/>
            <person name="Mitsuda N."/>
            <person name="Wang M."/>
            <person name="Liu G.H."/>
            <person name="Pecoraro L."/>
            <person name="Huang H.X."/>
            <person name="Xiao X.J."/>
            <person name="Lin M."/>
            <person name="Wu X.Y."/>
            <person name="Wu W.L."/>
            <person name="Chen Y.Y."/>
            <person name="Chang S.B."/>
            <person name="Sakamoto S."/>
            <person name="Ohme-Takagi M."/>
            <person name="Yagi M."/>
            <person name="Zeng S.J."/>
            <person name="Shen C.Y."/>
            <person name="Yeh C.M."/>
            <person name="Luo Y.B."/>
            <person name="Tsai W.C."/>
            <person name="Van de Peer Y."/>
            <person name="Liu Z.J."/>
        </authorList>
    </citation>
    <scope>NUCLEOTIDE SEQUENCE [LARGE SCALE GENOMIC DNA]</scope>
    <source>
        <tissue evidence="2">The whole plant</tissue>
    </source>
</reference>
<sequence length="101" mass="11865">MSYVFERNGGIGELCSDSRGLVSLMTKHRWLEISSVEKKRKESRSPWFAKCLDKGSRTIRKYYKLRRHRRSAMQGKEENDPMVKSKKARREFEPELAEPSG</sequence>
<feature type="region of interest" description="Disordered" evidence="1">
    <location>
        <begin position="69"/>
        <end position="101"/>
    </location>
</feature>
<name>A0A2I0X5I5_9ASPA</name>